<dbReference type="Gene3D" id="3.40.50.1240">
    <property type="entry name" value="Phosphoglycerate mutase-like"/>
    <property type="match status" value="1"/>
</dbReference>
<evidence type="ECO:0008006" key="7">
    <source>
        <dbReference type="Google" id="ProtNLM"/>
    </source>
</evidence>
<proteinExistence type="predicted"/>
<reference evidence="5 6" key="1">
    <citation type="journal article" date="2016" name="Nat. Commun.">
        <title>Thousands of microbial genomes shed light on interconnected biogeochemical processes in an aquifer system.</title>
        <authorList>
            <person name="Anantharaman K."/>
            <person name="Brown C.T."/>
            <person name="Hug L.A."/>
            <person name="Sharon I."/>
            <person name="Castelle C.J."/>
            <person name="Probst A.J."/>
            <person name="Thomas B.C."/>
            <person name="Singh A."/>
            <person name="Wilkins M.J."/>
            <person name="Karaoz U."/>
            <person name="Brodie E.L."/>
            <person name="Williams K.H."/>
            <person name="Hubbard S.S."/>
            <person name="Banfield J.F."/>
        </authorList>
    </citation>
    <scope>NUCLEOTIDE SEQUENCE [LARGE SCALE GENOMIC DNA]</scope>
</reference>
<feature type="active site" description="Proton donor/acceptor" evidence="3">
    <location>
        <position position="110"/>
    </location>
</feature>
<gene>
    <name evidence="5" type="ORF">A3C96_00470</name>
</gene>
<dbReference type="AlphaFoldDB" id="A0A1F7U6Y5"/>
<dbReference type="GO" id="GO:0005737">
    <property type="term" value="C:cytoplasm"/>
    <property type="evidence" value="ECO:0007669"/>
    <property type="project" value="TreeGrafter"/>
</dbReference>
<organism evidence="5 6">
    <name type="scientific">Candidatus Uhrbacteria bacterium RIFCSPHIGHO2_02_FULL_60_10</name>
    <dbReference type="NCBI Taxonomy" id="1802392"/>
    <lineage>
        <taxon>Bacteria</taxon>
        <taxon>Candidatus Uhriibacteriota</taxon>
    </lineage>
</organism>
<keyword evidence="1" id="KW-0324">Glycolysis</keyword>
<feature type="active site" description="Tele-phosphohistidine intermediate" evidence="3">
    <location>
        <position position="15"/>
    </location>
</feature>
<dbReference type="PANTHER" id="PTHR48100:SF1">
    <property type="entry name" value="HISTIDINE PHOSPHATASE FAMILY PROTEIN-RELATED"/>
    <property type="match status" value="1"/>
</dbReference>
<dbReference type="InterPro" id="IPR013078">
    <property type="entry name" value="His_Pase_superF_clade-1"/>
</dbReference>
<dbReference type="Proteomes" id="UP000177088">
    <property type="component" value="Unassembled WGS sequence"/>
</dbReference>
<dbReference type="SMART" id="SM00855">
    <property type="entry name" value="PGAM"/>
    <property type="match status" value="1"/>
</dbReference>
<dbReference type="GO" id="GO:0016791">
    <property type="term" value="F:phosphatase activity"/>
    <property type="evidence" value="ECO:0007669"/>
    <property type="project" value="TreeGrafter"/>
</dbReference>
<sequence length="240" mass="26704">MRNPHFPKSLVVIRHGESVRNVLKGNATFFPDDAARKLAGSLPDEEVLLTAEGRRQPEATGRELRMRFGVPDAVIHSGYRRALDTTDGILAALGPQAQAVRVVQNELIRERHAGFGYDMTEAEGRAAFPYLAEYWRVVGGFMAQPPGGESLIQVCARTRQFLENFGPDMANKTVYVVTHGGPIRCLRYLLEDWTLPQARSWGPDGPPENCGVTIYAKDSSDGLCLVSYNQVYWRRSEQPA</sequence>
<protein>
    <recommendedName>
        <fullName evidence="7">Phosphoglycerate mutase (2,3-diphosphoglycerate-dependent)</fullName>
    </recommendedName>
</protein>
<dbReference type="SUPFAM" id="SSF53254">
    <property type="entry name" value="Phosphoglycerate mutase-like"/>
    <property type="match status" value="1"/>
</dbReference>
<name>A0A1F7U6Y5_9BACT</name>
<evidence type="ECO:0000313" key="6">
    <source>
        <dbReference type="Proteomes" id="UP000177088"/>
    </source>
</evidence>
<accession>A0A1F7U6Y5</accession>
<dbReference type="InterPro" id="IPR029033">
    <property type="entry name" value="His_PPase_superfam"/>
</dbReference>
<dbReference type="Pfam" id="PF00300">
    <property type="entry name" value="His_Phos_1"/>
    <property type="match status" value="1"/>
</dbReference>
<dbReference type="PROSITE" id="PS00175">
    <property type="entry name" value="PG_MUTASE"/>
    <property type="match status" value="1"/>
</dbReference>
<evidence type="ECO:0000256" key="4">
    <source>
        <dbReference type="PIRSR" id="PIRSR613078-2"/>
    </source>
</evidence>
<dbReference type="InterPro" id="IPR001345">
    <property type="entry name" value="PG/BPGM_mutase_AS"/>
</dbReference>
<evidence type="ECO:0000313" key="5">
    <source>
        <dbReference type="EMBL" id="OGL73991.1"/>
    </source>
</evidence>
<keyword evidence="2" id="KW-0413">Isomerase</keyword>
<feature type="binding site" evidence="4">
    <location>
        <position position="81"/>
    </location>
    <ligand>
        <name>substrate</name>
    </ligand>
</feature>
<evidence type="ECO:0000256" key="2">
    <source>
        <dbReference type="ARBA" id="ARBA00023235"/>
    </source>
</evidence>
<dbReference type="PANTHER" id="PTHR48100">
    <property type="entry name" value="BROAD-SPECIFICITY PHOSPHATASE YOR283W-RELATED"/>
    <property type="match status" value="1"/>
</dbReference>
<feature type="binding site" evidence="4">
    <location>
        <begin position="14"/>
        <end position="21"/>
    </location>
    <ligand>
        <name>substrate</name>
    </ligand>
</feature>
<dbReference type="InterPro" id="IPR050275">
    <property type="entry name" value="PGM_Phosphatase"/>
</dbReference>
<dbReference type="CDD" id="cd07067">
    <property type="entry name" value="HP_PGM_like"/>
    <property type="match status" value="1"/>
</dbReference>
<dbReference type="EMBL" id="MGEA01000039">
    <property type="protein sequence ID" value="OGL73991.1"/>
    <property type="molecule type" value="Genomic_DNA"/>
</dbReference>
<comment type="caution">
    <text evidence="5">The sequence shown here is derived from an EMBL/GenBank/DDBJ whole genome shotgun (WGS) entry which is preliminary data.</text>
</comment>
<evidence type="ECO:0000256" key="1">
    <source>
        <dbReference type="ARBA" id="ARBA00023152"/>
    </source>
</evidence>
<evidence type="ECO:0000256" key="3">
    <source>
        <dbReference type="PIRSR" id="PIRSR613078-1"/>
    </source>
</evidence>